<dbReference type="InterPro" id="IPR001173">
    <property type="entry name" value="Glyco_trans_2-like"/>
</dbReference>
<dbReference type="OrthoDB" id="9771846at2"/>
<reference evidence="3" key="1">
    <citation type="submission" date="2016-11" db="EMBL/GenBank/DDBJ databases">
        <authorList>
            <person name="Varghese N."/>
            <person name="Submissions S."/>
        </authorList>
    </citation>
    <scope>NUCLEOTIDE SEQUENCE [LARGE SCALE GENOMIC DNA]</scope>
    <source>
        <strain evidence="3">DSM 26898</strain>
    </source>
</reference>
<dbReference type="PANTHER" id="PTHR43179:SF7">
    <property type="entry name" value="RHAMNOSYLTRANSFERASE WBBL"/>
    <property type="match status" value="1"/>
</dbReference>
<sequence length="303" mass="35229">MVKIIIVNYNSDKWIDRCLYSIDQAGLIEHTVIVDNASTDNSVLFIEQRFPKVQLIKLYTNLGFGQANNIGIKKAYEQGADYVFLMNQDVYITPETINQLVKIAKKNPDFGILSPIHLNGNGSELDFGFSNYIVPLKCEKLYSDIFLQNLAPLYELPFVNAAAWLLTRKCIEKVGGFSPSFYHYGEDDNYCQRVLFHSLKIGIVPEAVIFHDREKRTENKYFDNTALLYERKLIMTLSDPFNNKQSIREIYMNSCKMMIKSLLTFRLKSLKEHYIKSKICYSLDWKRILYNKKQSLKEGKSFL</sequence>
<accession>A0A1M4VL92</accession>
<proteinExistence type="predicted"/>
<dbReference type="SUPFAM" id="SSF53448">
    <property type="entry name" value="Nucleotide-diphospho-sugar transferases"/>
    <property type="match status" value="1"/>
</dbReference>
<dbReference type="GO" id="GO:0016740">
    <property type="term" value="F:transferase activity"/>
    <property type="evidence" value="ECO:0007669"/>
    <property type="project" value="UniProtKB-KW"/>
</dbReference>
<evidence type="ECO:0000313" key="2">
    <source>
        <dbReference type="EMBL" id="SHE69779.1"/>
    </source>
</evidence>
<dbReference type="Pfam" id="PF00535">
    <property type="entry name" value="Glycos_transf_2"/>
    <property type="match status" value="1"/>
</dbReference>
<protein>
    <submittedName>
        <fullName evidence="2">Glycosyltransferase, GT2 family</fullName>
    </submittedName>
</protein>
<dbReference type="STRING" id="1302685.SAMN05444408_103171"/>
<dbReference type="Proteomes" id="UP000184236">
    <property type="component" value="Unassembled WGS sequence"/>
</dbReference>
<dbReference type="Gene3D" id="3.90.550.10">
    <property type="entry name" value="Spore Coat Polysaccharide Biosynthesis Protein SpsA, Chain A"/>
    <property type="match status" value="1"/>
</dbReference>
<feature type="domain" description="Glycosyltransferase 2-like" evidence="1">
    <location>
        <begin position="4"/>
        <end position="174"/>
    </location>
</feature>
<gene>
    <name evidence="2" type="ORF">SAMN05444408_103171</name>
</gene>
<evidence type="ECO:0000313" key="3">
    <source>
        <dbReference type="Proteomes" id="UP000184236"/>
    </source>
</evidence>
<evidence type="ECO:0000259" key="1">
    <source>
        <dbReference type="Pfam" id="PF00535"/>
    </source>
</evidence>
<name>A0A1M4VL92_9FLAO</name>
<organism evidence="2 3">
    <name type="scientific">Chryseobacterium takakiae</name>
    <dbReference type="NCBI Taxonomy" id="1302685"/>
    <lineage>
        <taxon>Bacteria</taxon>
        <taxon>Pseudomonadati</taxon>
        <taxon>Bacteroidota</taxon>
        <taxon>Flavobacteriia</taxon>
        <taxon>Flavobacteriales</taxon>
        <taxon>Weeksellaceae</taxon>
        <taxon>Chryseobacterium group</taxon>
        <taxon>Chryseobacterium</taxon>
    </lineage>
</organism>
<dbReference type="InterPro" id="IPR029044">
    <property type="entry name" value="Nucleotide-diphossugar_trans"/>
</dbReference>
<dbReference type="PANTHER" id="PTHR43179">
    <property type="entry name" value="RHAMNOSYLTRANSFERASE WBBL"/>
    <property type="match status" value="1"/>
</dbReference>
<keyword evidence="3" id="KW-1185">Reference proteome</keyword>
<keyword evidence="2" id="KW-0808">Transferase</keyword>
<dbReference type="CDD" id="cd04186">
    <property type="entry name" value="GT_2_like_c"/>
    <property type="match status" value="1"/>
</dbReference>
<dbReference type="RefSeq" id="WP_072883858.1">
    <property type="nucleotide sequence ID" value="NZ_FQVO01000003.1"/>
</dbReference>
<dbReference type="AlphaFoldDB" id="A0A1M4VL92"/>
<dbReference type="EMBL" id="FQVO01000003">
    <property type="protein sequence ID" value="SHE69779.1"/>
    <property type="molecule type" value="Genomic_DNA"/>
</dbReference>